<keyword evidence="2" id="KW-1133">Transmembrane helix</keyword>
<dbReference type="EMBL" id="JAPDDP010000009">
    <property type="protein sequence ID" value="MDA0180046.1"/>
    <property type="molecule type" value="Genomic_DNA"/>
</dbReference>
<keyword evidence="2" id="KW-0472">Membrane</keyword>
<reference evidence="3" key="1">
    <citation type="submission" date="2022-10" db="EMBL/GenBank/DDBJ databases">
        <title>The WGS of Solirubrobacter phytolaccae KCTC 29190.</title>
        <authorList>
            <person name="Jiang Z."/>
        </authorList>
    </citation>
    <scope>NUCLEOTIDE SEQUENCE</scope>
    <source>
        <strain evidence="3">KCTC 29190</strain>
    </source>
</reference>
<feature type="region of interest" description="Disordered" evidence="1">
    <location>
        <begin position="162"/>
        <end position="203"/>
    </location>
</feature>
<feature type="transmembrane region" description="Helical" evidence="2">
    <location>
        <begin position="26"/>
        <end position="48"/>
    </location>
</feature>
<keyword evidence="4" id="KW-1185">Reference proteome</keyword>
<evidence type="ECO:0000313" key="4">
    <source>
        <dbReference type="Proteomes" id="UP001147653"/>
    </source>
</evidence>
<organism evidence="3 4">
    <name type="scientific">Solirubrobacter phytolaccae</name>
    <dbReference type="NCBI Taxonomy" id="1404360"/>
    <lineage>
        <taxon>Bacteria</taxon>
        <taxon>Bacillati</taxon>
        <taxon>Actinomycetota</taxon>
        <taxon>Thermoleophilia</taxon>
        <taxon>Solirubrobacterales</taxon>
        <taxon>Solirubrobacteraceae</taxon>
        <taxon>Solirubrobacter</taxon>
    </lineage>
</organism>
<evidence type="ECO:0000256" key="2">
    <source>
        <dbReference type="SAM" id="Phobius"/>
    </source>
</evidence>
<evidence type="ECO:0000256" key="1">
    <source>
        <dbReference type="SAM" id="MobiDB-lite"/>
    </source>
</evidence>
<keyword evidence="2" id="KW-0812">Transmembrane</keyword>
<feature type="compositionally biased region" description="Low complexity" evidence="1">
    <location>
        <begin position="167"/>
        <end position="203"/>
    </location>
</feature>
<name>A0A9X3N5V4_9ACTN</name>
<dbReference type="Proteomes" id="UP001147653">
    <property type="component" value="Unassembled WGS sequence"/>
</dbReference>
<protein>
    <submittedName>
        <fullName evidence="3">Uncharacterized protein</fullName>
    </submittedName>
</protein>
<gene>
    <name evidence="3" type="ORF">OJ997_07045</name>
</gene>
<dbReference type="AlphaFoldDB" id="A0A9X3N5V4"/>
<proteinExistence type="predicted"/>
<comment type="caution">
    <text evidence="3">The sequence shown here is derived from an EMBL/GenBank/DDBJ whole genome shotgun (WGS) entry which is preliminary data.</text>
</comment>
<accession>A0A9X3N5V4</accession>
<dbReference type="RefSeq" id="WP_270024356.1">
    <property type="nucleotide sequence ID" value="NZ_JAPDDP010000009.1"/>
</dbReference>
<evidence type="ECO:0000313" key="3">
    <source>
        <dbReference type="EMBL" id="MDA0180046.1"/>
    </source>
</evidence>
<sequence length="349" mass="36553">MRDPFDTFESGVREALTLRRRRRRRATWAIGGVFLALGGAATATAVVVRDEPSKPLRAPLPGTQFDYRAAMRPDLTAGKVGWCMTVVVHRGKTVSTGGNGCGPAASPDRGVVLGAGIGYGSRSLTALVVDGRAATVVVGNRRITPRPDRGVPDAWKLAVYTERESVQPQTTPTPAATGGPAETSTPTPNAAGGPAPSGAEPVSPVVLDAAGSAMASEDPKGSWAAGLARYPVDKVDPDDPPGKPCAIRAGALPHLRAVSANLLTRFPTTPPVVKEPAFLSCATTVFYIGKTRLRAAVLVDAIDHTRPAAPLPEHFQLSTRRVGTGWLVVFGGDAKLRKRLLAVLSTRLE</sequence>